<reference evidence="2" key="1">
    <citation type="journal article" date="2014" name="Front. Microbiol.">
        <title>High frequency of phylogenetically diverse reductive dehalogenase-homologous genes in deep subseafloor sedimentary metagenomes.</title>
        <authorList>
            <person name="Kawai M."/>
            <person name="Futagami T."/>
            <person name="Toyoda A."/>
            <person name="Takaki Y."/>
            <person name="Nishi S."/>
            <person name="Hori S."/>
            <person name="Arai W."/>
            <person name="Tsubouchi T."/>
            <person name="Morono Y."/>
            <person name="Uchiyama I."/>
            <person name="Ito T."/>
            <person name="Fujiyama A."/>
            <person name="Inagaki F."/>
            <person name="Takami H."/>
        </authorList>
    </citation>
    <scope>NUCLEOTIDE SEQUENCE</scope>
    <source>
        <strain evidence="2">Expedition CK06-06</strain>
    </source>
</reference>
<keyword evidence="1" id="KW-1133">Transmembrane helix</keyword>
<keyword evidence="1" id="KW-0812">Transmembrane</keyword>
<feature type="transmembrane region" description="Helical" evidence="1">
    <location>
        <begin position="12"/>
        <end position="31"/>
    </location>
</feature>
<dbReference type="EMBL" id="BARV01033102">
    <property type="protein sequence ID" value="GAI41562.1"/>
    <property type="molecule type" value="Genomic_DNA"/>
</dbReference>
<dbReference type="AlphaFoldDB" id="X1NC33"/>
<proteinExistence type="predicted"/>
<protein>
    <submittedName>
        <fullName evidence="2">Uncharacterized protein</fullName>
    </submittedName>
</protein>
<feature type="non-terminal residue" evidence="2">
    <location>
        <position position="1"/>
    </location>
</feature>
<evidence type="ECO:0000256" key="1">
    <source>
        <dbReference type="SAM" id="Phobius"/>
    </source>
</evidence>
<comment type="caution">
    <text evidence="2">The sequence shown here is derived from an EMBL/GenBank/DDBJ whole genome shotgun (WGS) entry which is preliminary data.</text>
</comment>
<organism evidence="2">
    <name type="scientific">marine sediment metagenome</name>
    <dbReference type="NCBI Taxonomy" id="412755"/>
    <lineage>
        <taxon>unclassified sequences</taxon>
        <taxon>metagenomes</taxon>
        <taxon>ecological metagenomes</taxon>
    </lineage>
</organism>
<evidence type="ECO:0000313" key="2">
    <source>
        <dbReference type="EMBL" id="GAI41562.1"/>
    </source>
</evidence>
<sequence>DRKARKKGLKLPWLLIIIAAGIIVVACFIIFRKPLDTDIGIKDIVDEDFEP</sequence>
<keyword evidence="1" id="KW-0472">Membrane</keyword>
<accession>X1NC33</accession>
<name>X1NC33_9ZZZZ</name>
<gene>
    <name evidence="2" type="ORF">S06H3_52093</name>
</gene>